<sequence>MDLRNIMNNDASSAAKHPPPPPSLQQSPLRQNSESVITPRPNEYSTPGPSYQSNHFARPQPPSLQPTQHSPSASSAYSSTRSPFQYNSNLPPNGGTPSHYAQSPPPQPYQTRESNPLTPASPAVYTQPSLASPYTPQTNSATQQQQKQQQSYFNQYPASQPVHAAPIPQSSFTYPHASESPRPVNAQRPLQPQHISPPPPQRSQPSTPLGPPAGPYQRPLSQSTRPPSAGEGTPVQAANTWSPHDSHAPEQRTGYPQSYPAAPPPPREGRQAERPSQSQYPPESDSRERSVSISPKTIVSRQSLSQDRDPIAPHRTSIEDDRWRQSPSGSHSHSSSVAEHKYPSHPAQPDFPQRPQATQMSSSPMARHTPSREPSTLQLQPVKTEISETSELSGRPPKRKKMRYTEPPIFARRVPRAGKGPIIPNPRPPIPKHSPARFAVPSRATSVQRSVPSPSRSIQTPARLPPVNGTTPLNNRPIPPPQPQPTYGLLGPWEPSISGKIPYEEITKTVCDFLFKEVVLRHDIAAGAAGAAATGSGAMLEIEAKLGRIMDKDRQGRLRLPVMSECILQTEGSGYRTAFESSMSLAQHQAMNNFLNEAVKASMPQAGLNRIPLSYAHKRERDTFYEVPPQELPPLIQNYLNPRHKPKVRVTTDQKTGEILAKIIKCRLADLDVYSPRTNVDWRISVNIEMNYDGDVHNFPIASGGSQRPGGERIKDRMSYRHLAYQIDLTQVGTADSAIKKDFEHELEVEISAAEVRRQGELALNQVEANQYEELIKGFVDNVRFLARAVPAA</sequence>
<comment type="function">
    <text evidence="8">First step of mRNA capping. Converts the 5'-triphosphate end of a nascent mRNA chain into a diphosphate end.</text>
</comment>
<dbReference type="InterPro" id="IPR040343">
    <property type="entry name" value="Cet1/Ctl1"/>
</dbReference>
<dbReference type="Proteomes" id="UP000053095">
    <property type="component" value="Unassembled WGS sequence"/>
</dbReference>
<feature type="compositionally biased region" description="Pro residues" evidence="9">
    <location>
        <begin position="423"/>
        <end position="432"/>
    </location>
</feature>
<dbReference type="Gene3D" id="3.20.100.10">
    <property type="entry name" value="mRNA triphosphatase Cet1-like"/>
    <property type="match status" value="1"/>
</dbReference>
<dbReference type="GO" id="GO:0031533">
    <property type="term" value="C:mRNA capping enzyme complex"/>
    <property type="evidence" value="ECO:0007669"/>
    <property type="project" value="UniProtKB-UniRule"/>
</dbReference>
<comment type="caution">
    <text evidence="11">The sequence shown here is derived from an EMBL/GenBank/DDBJ whole genome shotgun (WGS) entry which is preliminary data.</text>
</comment>
<evidence type="ECO:0000313" key="11">
    <source>
        <dbReference type="EMBL" id="GAM38431.1"/>
    </source>
</evidence>
<feature type="compositionally biased region" description="Polar residues" evidence="9">
    <location>
        <begin position="109"/>
        <end position="142"/>
    </location>
</feature>
<dbReference type="GO" id="GO:0004651">
    <property type="term" value="F:polynucleotide 5'-phosphatase activity"/>
    <property type="evidence" value="ECO:0007669"/>
    <property type="project" value="UniProtKB-UniRule"/>
</dbReference>
<dbReference type="InterPro" id="IPR033469">
    <property type="entry name" value="CYTH-like_dom_sf"/>
</dbReference>
<dbReference type="GO" id="GO:0006370">
    <property type="term" value="P:7-methylguanosine mRNA capping"/>
    <property type="evidence" value="ECO:0007669"/>
    <property type="project" value="UniProtKB-UniRule"/>
</dbReference>
<dbReference type="GO" id="GO:0140818">
    <property type="term" value="F:mRNA 5'-triphosphate monophosphatase activity"/>
    <property type="evidence" value="ECO:0007669"/>
    <property type="project" value="UniProtKB-EC"/>
</dbReference>
<dbReference type="PANTHER" id="PTHR28118">
    <property type="entry name" value="POLYNUCLEOTIDE 5'-TRIPHOSPHATASE-RELATED"/>
    <property type="match status" value="1"/>
</dbReference>
<keyword evidence="4 8" id="KW-0507">mRNA processing</keyword>
<feature type="compositionally biased region" description="Pro residues" evidence="9">
    <location>
        <begin position="195"/>
        <end position="214"/>
    </location>
</feature>
<evidence type="ECO:0000256" key="8">
    <source>
        <dbReference type="RuleBase" id="RU367053"/>
    </source>
</evidence>
<evidence type="ECO:0000256" key="3">
    <source>
        <dbReference type="ARBA" id="ARBA00006345"/>
    </source>
</evidence>
<comment type="similarity">
    <text evidence="3 8">Belongs to the fungal TPase family.</text>
</comment>
<feature type="compositionally biased region" description="Polar residues" evidence="9">
    <location>
        <begin position="291"/>
        <end position="305"/>
    </location>
</feature>
<comment type="subunit">
    <text evidence="8">Heterodimer. The mRNA-capping enzyme is composed of two separate chains alpha and beta, respectively a mRNA guanylyltransferase and an mRNA 5'-triphosphate monophosphatase.</text>
</comment>
<dbReference type="FunFam" id="3.20.100.10:FF:000002">
    <property type="entry name" value="mRNA capping nucleoside-triphosphatase, putative"/>
    <property type="match status" value="1"/>
</dbReference>
<feature type="compositionally biased region" description="Low complexity" evidence="9">
    <location>
        <begin position="326"/>
        <end position="336"/>
    </location>
</feature>
<feature type="compositionally biased region" description="Basic and acidic residues" evidence="9">
    <location>
        <begin position="306"/>
        <end position="324"/>
    </location>
</feature>
<dbReference type="SUPFAM" id="SSF55154">
    <property type="entry name" value="CYTH-like phosphatases"/>
    <property type="match status" value="1"/>
</dbReference>
<gene>
    <name evidence="11" type="ORF">TCE0_033f09147</name>
</gene>
<dbReference type="PANTHER" id="PTHR28118:SF1">
    <property type="entry name" value="POLYNUCLEOTIDE 5'-TRIPHOSPHATASE CTL1-RELATED"/>
    <property type="match status" value="1"/>
</dbReference>
<dbReference type="Pfam" id="PF02940">
    <property type="entry name" value="mRNA_triPase"/>
    <property type="match status" value="1"/>
</dbReference>
<feature type="region of interest" description="Disordered" evidence="9">
    <location>
        <begin position="1"/>
        <end position="485"/>
    </location>
</feature>
<comment type="subcellular location">
    <subcellularLocation>
        <location evidence="2 8">Nucleus</location>
    </subcellularLocation>
</comment>
<organism evidence="11 12">
    <name type="scientific">Talaromyces pinophilus</name>
    <name type="common">Penicillium pinophilum</name>
    <dbReference type="NCBI Taxonomy" id="128442"/>
    <lineage>
        <taxon>Eukaryota</taxon>
        <taxon>Fungi</taxon>
        <taxon>Dikarya</taxon>
        <taxon>Ascomycota</taxon>
        <taxon>Pezizomycotina</taxon>
        <taxon>Eurotiomycetes</taxon>
        <taxon>Eurotiomycetidae</taxon>
        <taxon>Eurotiales</taxon>
        <taxon>Trichocomaceae</taxon>
        <taxon>Talaromyces</taxon>
        <taxon>Talaromyces sect. Talaromyces</taxon>
    </lineage>
</organism>
<accession>A0A6V8HAV5</accession>
<feature type="compositionally biased region" description="Polar residues" evidence="9">
    <location>
        <begin position="84"/>
        <end position="101"/>
    </location>
</feature>
<name>A0A6V8HAV5_TALPI</name>
<feature type="domain" description="mRNA triphosphatase Cet1-like" evidence="10">
    <location>
        <begin position="504"/>
        <end position="751"/>
    </location>
</feature>
<feature type="compositionally biased region" description="Polar residues" evidence="9">
    <location>
        <begin position="372"/>
        <end position="392"/>
    </location>
</feature>
<dbReference type="AlphaFoldDB" id="A0A6V8HAV5"/>
<evidence type="ECO:0000313" key="12">
    <source>
        <dbReference type="Proteomes" id="UP000053095"/>
    </source>
</evidence>
<dbReference type="InterPro" id="IPR004206">
    <property type="entry name" value="mRNA_triPase_Cet1"/>
</dbReference>
<keyword evidence="12" id="KW-1185">Reference proteome</keyword>
<comment type="cofactor">
    <cofactor evidence="1 8">
        <name>Mg(2+)</name>
        <dbReference type="ChEBI" id="CHEBI:18420"/>
    </cofactor>
</comment>
<keyword evidence="8" id="KW-0506">mRNA capping</keyword>
<proteinExistence type="inferred from homology"/>
<keyword evidence="6 8" id="KW-0539">Nucleus</keyword>
<evidence type="ECO:0000256" key="9">
    <source>
        <dbReference type="SAM" id="MobiDB-lite"/>
    </source>
</evidence>
<protein>
    <recommendedName>
        <fullName evidence="8">mRNA-capping enzyme subunit beta</fullName>
        <ecNumber evidence="8">3.6.1.74</ecNumber>
    </recommendedName>
    <alternativeName>
        <fullName evidence="8">mRNA 5'-phosphatase</fullName>
    </alternativeName>
    <alternativeName>
        <fullName evidence="8">mRNA 5'-triphosphate monophosphatase</fullName>
    </alternativeName>
</protein>
<reference evidence="12" key="1">
    <citation type="journal article" date="2015" name="Genome Announc.">
        <title>Draft genome sequence of Talaromyces cellulolyticus strain Y-94, a source of lignocellulosic biomass-degrading enzymes.</title>
        <authorList>
            <person name="Fujii T."/>
            <person name="Koike H."/>
            <person name="Sawayama S."/>
            <person name="Yano S."/>
            <person name="Inoue H."/>
        </authorList>
    </citation>
    <scope>NUCLEOTIDE SEQUENCE [LARGE SCALE GENOMIC DNA]</scope>
    <source>
        <strain evidence="12">Y-94</strain>
    </source>
</reference>
<evidence type="ECO:0000256" key="6">
    <source>
        <dbReference type="ARBA" id="ARBA00023242"/>
    </source>
</evidence>
<feature type="compositionally biased region" description="Low complexity" evidence="9">
    <location>
        <begin position="70"/>
        <end position="83"/>
    </location>
</feature>
<dbReference type="CDD" id="cd07470">
    <property type="entry name" value="CYTH-like_mRNA_RTPase"/>
    <property type="match status" value="1"/>
</dbReference>
<comment type="catalytic activity">
    <reaction evidence="7">
        <text>a 5'-end triphospho-ribonucleoside in mRNA + H2O = a 5'-end diphospho-ribonucleoside in mRNA + phosphate + H(+)</text>
        <dbReference type="Rhea" id="RHEA:67004"/>
        <dbReference type="Rhea" id="RHEA-COMP:17164"/>
        <dbReference type="Rhea" id="RHEA-COMP:17165"/>
        <dbReference type="ChEBI" id="CHEBI:15377"/>
        <dbReference type="ChEBI" id="CHEBI:15378"/>
        <dbReference type="ChEBI" id="CHEBI:43474"/>
        <dbReference type="ChEBI" id="CHEBI:167616"/>
        <dbReference type="ChEBI" id="CHEBI:167618"/>
        <dbReference type="EC" id="3.6.1.74"/>
    </reaction>
    <physiologicalReaction direction="left-to-right" evidence="7">
        <dbReference type="Rhea" id="RHEA:67005"/>
    </physiologicalReaction>
</comment>
<evidence type="ECO:0000256" key="5">
    <source>
        <dbReference type="ARBA" id="ARBA00022801"/>
    </source>
</evidence>
<evidence type="ECO:0000259" key="10">
    <source>
        <dbReference type="Pfam" id="PF02940"/>
    </source>
</evidence>
<feature type="compositionally biased region" description="Polar residues" evidence="9">
    <location>
        <begin position="1"/>
        <end position="12"/>
    </location>
</feature>
<dbReference type="EC" id="3.6.1.74" evidence="8"/>
<dbReference type="EMBL" id="DF933829">
    <property type="protein sequence ID" value="GAM38431.1"/>
    <property type="molecule type" value="Genomic_DNA"/>
</dbReference>
<evidence type="ECO:0000256" key="4">
    <source>
        <dbReference type="ARBA" id="ARBA00022664"/>
    </source>
</evidence>
<feature type="compositionally biased region" description="Low complexity" evidence="9">
    <location>
        <begin position="446"/>
        <end position="459"/>
    </location>
</feature>
<evidence type="ECO:0000256" key="7">
    <source>
        <dbReference type="ARBA" id="ARBA00047740"/>
    </source>
</evidence>
<evidence type="ECO:0000256" key="1">
    <source>
        <dbReference type="ARBA" id="ARBA00001946"/>
    </source>
</evidence>
<dbReference type="InterPro" id="IPR037009">
    <property type="entry name" value="mRNA_triPase_Cet1_sf"/>
</dbReference>
<feature type="compositionally biased region" description="Polar residues" evidence="9">
    <location>
        <begin position="355"/>
        <end position="364"/>
    </location>
</feature>
<evidence type="ECO:0000256" key="2">
    <source>
        <dbReference type="ARBA" id="ARBA00004123"/>
    </source>
</evidence>
<feature type="compositionally biased region" description="Polar residues" evidence="9">
    <location>
        <begin position="43"/>
        <end position="55"/>
    </location>
</feature>
<keyword evidence="5 8" id="KW-0378">Hydrolase</keyword>